<reference evidence="1 2" key="1">
    <citation type="submission" date="2019-01" db="EMBL/GenBank/DDBJ databases">
        <title>Draft genome sequence of Psathyrella aberdarensis IHI B618.</title>
        <authorList>
            <person name="Buettner E."/>
            <person name="Kellner H."/>
        </authorList>
    </citation>
    <scope>NUCLEOTIDE SEQUENCE [LARGE SCALE GENOMIC DNA]</scope>
    <source>
        <strain evidence="1 2">IHI B618</strain>
    </source>
</reference>
<comment type="caution">
    <text evidence="1">The sequence shown here is derived from an EMBL/GenBank/DDBJ whole genome shotgun (WGS) entry which is preliminary data.</text>
</comment>
<proteinExistence type="predicted"/>
<evidence type="ECO:0000313" key="2">
    <source>
        <dbReference type="Proteomes" id="UP000290288"/>
    </source>
</evidence>
<dbReference type="AlphaFoldDB" id="A0A4Q2D0C5"/>
<dbReference type="Proteomes" id="UP000290288">
    <property type="component" value="Unassembled WGS sequence"/>
</dbReference>
<evidence type="ECO:0000313" key="1">
    <source>
        <dbReference type="EMBL" id="RXW12577.1"/>
    </source>
</evidence>
<name>A0A4Q2D0C5_9AGAR</name>
<organism evidence="1 2">
    <name type="scientific">Candolleomyces aberdarensis</name>
    <dbReference type="NCBI Taxonomy" id="2316362"/>
    <lineage>
        <taxon>Eukaryota</taxon>
        <taxon>Fungi</taxon>
        <taxon>Dikarya</taxon>
        <taxon>Basidiomycota</taxon>
        <taxon>Agaricomycotina</taxon>
        <taxon>Agaricomycetes</taxon>
        <taxon>Agaricomycetidae</taxon>
        <taxon>Agaricales</taxon>
        <taxon>Agaricineae</taxon>
        <taxon>Psathyrellaceae</taxon>
        <taxon>Candolleomyces</taxon>
    </lineage>
</organism>
<sequence length="294" mass="34382">MILPEPDPKLLQELIERYGPELAGCPDRAFHLNMLKTLVEQDRREQELQALENISQTLAAQIPHHERLQKIDEELAELDPLPDTSNVNRTNYASDRHYNAALEARTNVICAFLPDISCALATTLPPFTFLPALKKMAEWLAPRYVEVQAIGPREVEAFWIRFNRVVDLWKGVPYEDELGQRRPVEERREDLAMHLMDFVENSNPEALVLKQDRRLSSWRDDLDIDQHTNLMLQSVDRANRPAWKQKYYGDKRWHKVHQHFKDKPYHPYQHCECLLNANHHSRICSSPCSCYALV</sequence>
<accession>A0A4Q2D0C5</accession>
<dbReference type="OrthoDB" id="10297541at2759"/>
<protein>
    <submittedName>
        <fullName evidence="1">Uncharacterized protein</fullName>
    </submittedName>
</protein>
<gene>
    <name evidence="1" type="ORF">EST38_g13276</name>
</gene>
<keyword evidence="2" id="KW-1185">Reference proteome</keyword>
<dbReference type="EMBL" id="SDEE01001194">
    <property type="protein sequence ID" value="RXW12577.1"/>
    <property type="molecule type" value="Genomic_DNA"/>
</dbReference>